<dbReference type="Pfam" id="PF05108">
    <property type="entry name" value="T7SS_ESX1_EccB"/>
    <property type="match status" value="2"/>
</dbReference>
<dbReference type="Proteomes" id="UP000296352">
    <property type="component" value="Chromosome"/>
</dbReference>
<dbReference type="OrthoDB" id="3847604at2"/>
<feature type="transmembrane region" description="Helical" evidence="1">
    <location>
        <begin position="44"/>
        <end position="65"/>
    </location>
</feature>
<evidence type="ECO:0000256" key="1">
    <source>
        <dbReference type="SAM" id="Phobius"/>
    </source>
</evidence>
<reference evidence="2 3" key="1">
    <citation type="submission" date="2019-04" db="EMBL/GenBank/DDBJ databases">
        <title>Corynebacterium endometrii sp. nov., isolated from the uterus of a cow with endometritis.</title>
        <authorList>
            <person name="Ballas P."/>
            <person name="Ruckert C."/>
            <person name="Wagener K."/>
            <person name="Drillich M."/>
            <person name="Kaempfer P."/>
            <person name="Busse H.-J."/>
            <person name="Ehling-Schulz M."/>
        </authorList>
    </citation>
    <scope>NUCLEOTIDE SEQUENCE [LARGE SCALE GENOMIC DNA]</scope>
    <source>
        <strain evidence="2 3">LMM-1653</strain>
    </source>
</reference>
<evidence type="ECO:0000313" key="2">
    <source>
        <dbReference type="EMBL" id="QCB27728.1"/>
    </source>
</evidence>
<keyword evidence="1" id="KW-0472">Membrane</keyword>
<dbReference type="NCBIfam" id="TIGR03919">
    <property type="entry name" value="T7SS_EccB"/>
    <property type="match status" value="1"/>
</dbReference>
<dbReference type="PANTHER" id="PTHR40765:SF2">
    <property type="entry name" value="ESX-2 SECRETION SYSTEM ATPASE ECCB2"/>
    <property type="match status" value="1"/>
</dbReference>
<organism evidence="2 3">
    <name type="scientific">Corynebacterium endometrii</name>
    <dbReference type="NCBI Taxonomy" id="2488819"/>
    <lineage>
        <taxon>Bacteria</taxon>
        <taxon>Bacillati</taxon>
        <taxon>Actinomycetota</taxon>
        <taxon>Actinomycetes</taxon>
        <taxon>Mycobacteriales</taxon>
        <taxon>Corynebacteriaceae</taxon>
        <taxon>Corynebacterium</taxon>
    </lineage>
</organism>
<dbReference type="Gene3D" id="3.30.2390.20">
    <property type="entry name" value="Type VII secretion system EccB, repeat 1 domain"/>
    <property type="match status" value="1"/>
</dbReference>
<gene>
    <name evidence="2" type="primary">eccB1</name>
    <name evidence="2" type="ORF">CENDO_02150</name>
</gene>
<keyword evidence="1" id="KW-1133">Transmembrane helix</keyword>
<name>A0A4V1CED5_9CORY</name>
<dbReference type="EMBL" id="CP039247">
    <property type="protein sequence ID" value="QCB27728.1"/>
    <property type="molecule type" value="Genomic_DNA"/>
</dbReference>
<dbReference type="PANTHER" id="PTHR40765">
    <property type="entry name" value="ESX-2 SECRETION SYSTEM ATPASE ECCB2"/>
    <property type="match status" value="1"/>
</dbReference>
<proteinExistence type="predicted"/>
<sequence>MGTPMPTTKAQVSGHKFLRRRVEHGLVMGDVRMIHDPLAIRRRALTFGAIAVGLISLGSGLLAWLQPNPAPGDAPIVRSAQGQLFVRVEEAYHPVANLASARIIAGEAAEPASIGKEYLDGAQLGSPLGIGDAPGFLAIGSPHAVGAWSACFAGDAAVAEEEEFPTVIGDSGAVAAGETVVTEGLDVATLGEDQAALVESAGTQWMVTAGGRAALPEAETIEGRVMRRTLGITGDTHVWAVPEGVLNAYPELPRLEFPSELPAVLDTNKGAQGLWASVGSGANERVWPLTESQATMLVDMGAELRRLDAATVSSIPTTEPRGNLPSLVPQWVGPNDGWLCATPPTEERLSGEVAGLAQPAGGTVALSGDGVADHFLGLSTGGVGVDTGNGYQVVSATGQRHAVAGVEVLEALGVGRAHRAPWEVIRLLPEGTDLNREEALKVTY</sequence>
<protein>
    <submittedName>
        <fullName evidence="2">ESX-1 secretion system protein eccB1</fullName>
    </submittedName>
</protein>
<dbReference type="InterPro" id="IPR007795">
    <property type="entry name" value="T7SS_EccB"/>
</dbReference>
<evidence type="ECO:0000313" key="3">
    <source>
        <dbReference type="Proteomes" id="UP000296352"/>
    </source>
</evidence>
<dbReference type="KEGG" id="cee:CENDO_02150"/>
<dbReference type="AlphaFoldDB" id="A0A4V1CED5"/>
<accession>A0A4V1CED5</accession>
<dbReference type="InterPro" id="IPR044857">
    <property type="entry name" value="T7SS_EccB_R1"/>
</dbReference>
<keyword evidence="1" id="KW-0812">Transmembrane</keyword>
<dbReference type="GO" id="GO:0005576">
    <property type="term" value="C:extracellular region"/>
    <property type="evidence" value="ECO:0007669"/>
    <property type="project" value="TreeGrafter"/>
</dbReference>
<keyword evidence="3" id="KW-1185">Reference proteome</keyword>